<dbReference type="Proteomes" id="UP001140510">
    <property type="component" value="Unassembled WGS sequence"/>
</dbReference>
<organism evidence="4 5">
    <name type="scientific">Didymella pomorum</name>
    <dbReference type="NCBI Taxonomy" id="749634"/>
    <lineage>
        <taxon>Eukaryota</taxon>
        <taxon>Fungi</taxon>
        <taxon>Dikarya</taxon>
        <taxon>Ascomycota</taxon>
        <taxon>Pezizomycotina</taxon>
        <taxon>Dothideomycetes</taxon>
        <taxon>Pleosporomycetidae</taxon>
        <taxon>Pleosporales</taxon>
        <taxon>Pleosporineae</taxon>
        <taxon>Didymellaceae</taxon>
        <taxon>Didymella</taxon>
    </lineage>
</organism>
<evidence type="ECO:0000256" key="2">
    <source>
        <dbReference type="SAM" id="SignalP"/>
    </source>
</evidence>
<feature type="compositionally biased region" description="Polar residues" evidence="1">
    <location>
        <begin position="335"/>
        <end position="354"/>
    </location>
</feature>
<dbReference type="PANTHER" id="PTHR33946">
    <property type="match status" value="1"/>
</dbReference>
<evidence type="ECO:0000313" key="4">
    <source>
        <dbReference type="EMBL" id="KAJ4398832.1"/>
    </source>
</evidence>
<feature type="chain" id="PRO_5040984221" description="Apple domain-containing protein" evidence="2">
    <location>
        <begin position="21"/>
        <end position="371"/>
    </location>
</feature>
<reference evidence="4" key="1">
    <citation type="submission" date="2022-10" db="EMBL/GenBank/DDBJ databases">
        <title>Tapping the CABI collections for fungal endophytes: first genome assemblies for Collariella, Neodidymelliopsis, Ascochyta clinopodiicola, Didymella pomorum, Didymosphaeria variabile, Neocosmospora piperis and Neocucurbitaria cava.</title>
        <authorList>
            <person name="Hill R."/>
        </authorList>
    </citation>
    <scope>NUCLEOTIDE SEQUENCE</scope>
    <source>
        <strain evidence="4">IMI 355091</strain>
    </source>
</reference>
<feature type="compositionally biased region" description="Polar residues" evidence="1">
    <location>
        <begin position="308"/>
        <end position="326"/>
    </location>
</feature>
<feature type="domain" description="Apple" evidence="3">
    <location>
        <begin position="247"/>
        <end position="284"/>
    </location>
</feature>
<feature type="domain" description="Apple" evidence="3">
    <location>
        <begin position="59"/>
        <end position="99"/>
    </location>
</feature>
<feature type="domain" description="Apple" evidence="3">
    <location>
        <begin position="149"/>
        <end position="189"/>
    </location>
</feature>
<evidence type="ECO:0000259" key="3">
    <source>
        <dbReference type="Pfam" id="PF14295"/>
    </source>
</evidence>
<protein>
    <recommendedName>
        <fullName evidence="3">Apple domain-containing protein</fullName>
    </recommendedName>
</protein>
<gene>
    <name evidence="4" type="ORF">N0V91_009883</name>
</gene>
<keyword evidence="5" id="KW-1185">Reference proteome</keyword>
<feature type="signal peptide" evidence="2">
    <location>
        <begin position="1"/>
        <end position="20"/>
    </location>
</feature>
<dbReference type="InterPro" id="IPR003609">
    <property type="entry name" value="Pan_app"/>
</dbReference>
<proteinExistence type="predicted"/>
<evidence type="ECO:0000256" key="1">
    <source>
        <dbReference type="SAM" id="MobiDB-lite"/>
    </source>
</evidence>
<feature type="region of interest" description="Disordered" evidence="1">
    <location>
        <begin position="308"/>
        <end position="356"/>
    </location>
</feature>
<dbReference type="AlphaFoldDB" id="A0A9W8Z6M5"/>
<keyword evidence="2" id="KW-0732">Signal</keyword>
<sequence>MSFKTIFIASALAASSFVTAAVLPRQSSSNGPTCEDKNPLDKIRYTATSKKQFEVICGADYYGSDLGGVQWPGSFEGCLELCDTTAGCEAVSWTGACYLKSGVPSLDEKASHVWTAKKNPAPTCDGSDNSNGAVIPTASGEFEVICGKDYGGNDLDATDSKDFADCINICAANADCVDVSFNYGRCYLKNALGSLSDNDGVWTAKRVGSTAAPSVPTPEVSETLSCVDNKYDTKTRGNFTIQCGNDHGGADIGAISGTFEECIDTCNANSECQAVSWVWGTCYMKNAINDGQTGVSHVWGAARTSALPSATVAQPETTPSSPTKSVDTPEPAVETPSTPSVDATATAEPSNSVPSMVATIELGDATLVPTN</sequence>
<dbReference type="Pfam" id="PF14295">
    <property type="entry name" value="PAN_4"/>
    <property type="match status" value="3"/>
</dbReference>
<evidence type="ECO:0000313" key="5">
    <source>
        <dbReference type="Proteomes" id="UP001140510"/>
    </source>
</evidence>
<name>A0A9W8Z6M5_9PLEO</name>
<dbReference type="EMBL" id="JAPEVA010000120">
    <property type="protein sequence ID" value="KAJ4398832.1"/>
    <property type="molecule type" value="Genomic_DNA"/>
</dbReference>
<dbReference type="Gene3D" id="3.50.4.10">
    <property type="entry name" value="Hepatocyte Growth Factor"/>
    <property type="match status" value="3"/>
</dbReference>
<dbReference type="OrthoDB" id="160645at2759"/>
<dbReference type="PANTHER" id="PTHR33946:SF4">
    <property type="entry name" value="COAGULATION FACTOR XI"/>
    <property type="match status" value="1"/>
</dbReference>
<comment type="caution">
    <text evidence="4">The sequence shown here is derived from an EMBL/GenBank/DDBJ whole genome shotgun (WGS) entry which is preliminary data.</text>
</comment>
<accession>A0A9W8Z6M5</accession>